<organism evidence="2 3">
    <name type="scientific">Corynebacterium cystitidis DSM 20524</name>
    <dbReference type="NCBI Taxonomy" id="1121357"/>
    <lineage>
        <taxon>Bacteria</taxon>
        <taxon>Bacillati</taxon>
        <taxon>Actinomycetota</taxon>
        <taxon>Actinomycetes</taxon>
        <taxon>Mycobacteriales</taxon>
        <taxon>Corynebacteriaceae</taxon>
        <taxon>Corynebacterium</taxon>
    </lineage>
</organism>
<feature type="transmembrane region" description="Helical" evidence="1">
    <location>
        <begin position="96"/>
        <end position="118"/>
    </location>
</feature>
<feature type="transmembrane region" description="Helical" evidence="1">
    <location>
        <begin position="373"/>
        <end position="393"/>
    </location>
</feature>
<feature type="transmembrane region" description="Helical" evidence="1">
    <location>
        <begin position="124"/>
        <end position="146"/>
    </location>
</feature>
<sequence>MNYLKAELLRTKSHTLMWLPLLGIPVALVSILMAAGTSPDPAGLAAARWQGLYITGLAAPVVALFAASAEAREKIHNFGSTAWLPVSPRRTSAARFFVVTCAVAAFHLVNFGLTWLLAGGSARVAVLGLCAFLGSLGIFGVASAFARRMGTVPTVALALAWQIGCGLASDTQWWWAVPGAWPVRLTLPVMETYFSLVPLPADHPIRHEPPWLALALCLGLALLGAALAVVTPVAYRRPTGARFRFRGRAAGVLASGATASTSAPAALSRPRPLRAVSRAAFTPVLRWCIVAVVLALLLSMRYPAAISMALATYVLFPLGTGLLPVLVWPAIAPAWNLMRVENPRVVGAVLVWMCLIVAGLAGVAAIIVHSPGWGIVTILTSCLIALVSLAVVLRFGTLWAIALTVGATIFSATIGGDVLAQTWLWVLTPPSWALTATTASRFIFAVTVALAGCVAGVLVVKRAFRRMPTQSHR</sequence>
<dbReference type="STRING" id="1121357.SAMN05661109_02275"/>
<dbReference type="RefSeq" id="WP_092260242.1">
    <property type="nucleotide sequence ID" value="NZ_CP047199.1"/>
</dbReference>
<protein>
    <submittedName>
        <fullName evidence="2">ABC-2 type transport system permease protein</fullName>
    </submittedName>
</protein>
<accession>A0A1H9VJV0</accession>
<keyword evidence="3" id="KW-1185">Reference proteome</keyword>
<feature type="transmembrane region" description="Helical" evidence="1">
    <location>
        <begin position="284"/>
        <end position="304"/>
    </location>
</feature>
<feature type="transmembrane region" description="Helical" evidence="1">
    <location>
        <begin position="47"/>
        <end position="67"/>
    </location>
</feature>
<evidence type="ECO:0000256" key="1">
    <source>
        <dbReference type="SAM" id="Phobius"/>
    </source>
</evidence>
<keyword evidence="1" id="KW-0812">Transmembrane</keyword>
<evidence type="ECO:0000313" key="2">
    <source>
        <dbReference type="EMBL" id="SES21854.1"/>
    </source>
</evidence>
<feature type="transmembrane region" description="Helical" evidence="1">
    <location>
        <begin position="400"/>
        <end position="426"/>
    </location>
</feature>
<gene>
    <name evidence="2" type="ORF">SAMN05661109_02275</name>
</gene>
<keyword evidence="1" id="KW-1133">Transmembrane helix</keyword>
<feature type="transmembrane region" description="Helical" evidence="1">
    <location>
        <begin position="345"/>
        <end position="367"/>
    </location>
</feature>
<feature type="transmembrane region" description="Helical" evidence="1">
    <location>
        <begin position="310"/>
        <end position="333"/>
    </location>
</feature>
<feature type="transmembrane region" description="Helical" evidence="1">
    <location>
        <begin position="16"/>
        <end position="35"/>
    </location>
</feature>
<keyword evidence="1" id="KW-0472">Membrane</keyword>
<evidence type="ECO:0000313" key="3">
    <source>
        <dbReference type="Proteomes" id="UP000198929"/>
    </source>
</evidence>
<name>A0A1H9VJV0_9CORY</name>
<dbReference type="AlphaFoldDB" id="A0A1H9VJV0"/>
<reference evidence="3" key="1">
    <citation type="submission" date="2016-10" db="EMBL/GenBank/DDBJ databases">
        <authorList>
            <person name="Varghese N."/>
            <person name="Submissions S."/>
        </authorList>
    </citation>
    <scope>NUCLEOTIDE SEQUENCE [LARGE SCALE GENOMIC DNA]</scope>
    <source>
        <strain evidence="3">DSM 20524</strain>
    </source>
</reference>
<feature type="transmembrane region" description="Helical" evidence="1">
    <location>
        <begin position="438"/>
        <end position="460"/>
    </location>
</feature>
<dbReference type="EMBL" id="FOGQ01000012">
    <property type="protein sequence ID" value="SES21854.1"/>
    <property type="molecule type" value="Genomic_DNA"/>
</dbReference>
<feature type="transmembrane region" description="Helical" evidence="1">
    <location>
        <begin position="155"/>
        <end position="175"/>
    </location>
</feature>
<dbReference type="Proteomes" id="UP000198929">
    <property type="component" value="Unassembled WGS sequence"/>
</dbReference>
<feature type="transmembrane region" description="Helical" evidence="1">
    <location>
        <begin position="211"/>
        <end position="235"/>
    </location>
</feature>
<proteinExistence type="predicted"/>